<dbReference type="PANTHER" id="PTHR11702:SF31">
    <property type="entry name" value="MITOCHONDRIAL RIBOSOME-ASSOCIATED GTPASE 2"/>
    <property type="match status" value="1"/>
</dbReference>
<feature type="region of interest" description="Disordered" evidence="9">
    <location>
        <begin position="350"/>
        <end position="414"/>
    </location>
</feature>
<comment type="subcellular location">
    <subcellularLocation>
        <location evidence="8">Cytoplasm</location>
    </subcellularLocation>
</comment>
<feature type="binding site" evidence="8">
    <location>
        <begin position="288"/>
        <end position="291"/>
    </location>
    <ligand>
        <name>GTP</name>
        <dbReference type="ChEBI" id="CHEBI:37565"/>
    </ligand>
</feature>
<dbReference type="InterPro" id="IPR006073">
    <property type="entry name" value="GTP-bd"/>
</dbReference>
<protein>
    <recommendedName>
        <fullName evidence="8">GTPase Obg</fullName>
        <ecNumber evidence="8">3.6.5.-</ecNumber>
    </recommendedName>
    <alternativeName>
        <fullName evidence="8">GTP-binding protein Obg</fullName>
    </alternativeName>
</protein>
<dbReference type="PRINTS" id="PR00326">
    <property type="entry name" value="GTP1OBG"/>
</dbReference>
<feature type="binding site" evidence="8">
    <location>
        <begin position="316"/>
        <end position="318"/>
    </location>
    <ligand>
        <name>GTP</name>
        <dbReference type="ChEBI" id="CHEBI:37565"/>
    </ligand>
</feature>
<evidence type="ECO:0000256" key="7">
    <source>
        <dbReference type="ARBA" id="ARBA00023134"/>
    </source>
</evidence>
<evidence type="ECO:0000256" key="9">
    <source>
        <dbReference type="SAM" id="MobiDB-lite"/>
    </source>
</evidence>
<gene>
    <name evidence="8" type="primary">obg</name>
    <name evidence="12" type="ORF">PCS_02395</name>
</gene>
<dbReference type="Pfam" id="PF01018">
    <property type="entry name" value="GTP1_OBG"/>
    <property type="match status" value="1"/>
</dbReference>
<dbReference type="HAMAP" id="MF_01454">
    <property type="entry name" value="GTPase_Obg"/>
    <property type="match status" value="1"/>
</dbReference>
<evidence type="ECO:0000256" key="1">
    <source>
        <dbReference type="ARBA" id="ARBA00007699"/>
    </source>
</evidence>
<evidence type="ECO:0000313" key="13">
    <source>
        <dbReference type="Proteomes" id="UP000011922"/>
    </source>
</evidence>
<feature type="region of interest" description="Disordered" evidence="9">
    <location>
        <begin position="120"/>
        <end position="150"/>
    </location>
</feature>
<dbReference type="InterPro" id="IPR027417">
    <property type="entry name" value="P-loop_NTPase"/>
</dbReference>
<dbReference type="FunFam" id="2.70.210.12:FF:000001">
    <property type="entry name" value="GTPase Obg"/>
    <property type="match status" value="1"/>
</dbReference>
<name>M5PS14_DESAF</name>
<feature type="binding site" evidence="8">
    <location>
        <begin position="169"/>
        <end position="176"/>
    </location>
    <ligand>
        <name>GTP</name>
        <dbReference type="ChEBI" id="CHEBI:37565"/>
    </ligand>
</feature>
<dbReference type="Pfam" id="PF01926">
    <property type="entry name" value="MMR_HSR1"/>
    <property type="match status" value="1"/>
</dbReference>
<dbReference type="GO" id="GO:0043022">
    <property type="term" value="F:ribosome binding"/>
    <property type="evidence" value="ECO:0007669"/>
    <property type="project" value="UniProtKB-ARBA"/>
</dbReference>
<evidence type="ECO:0000259" key="11">
    <source>
        <dbReference type="PROSITE" id="PS51883"/>
    </source>
</evidence>
<dbReference type="PROSITE" id="PS51710">
    <property type="entry name" value="G_OBG"/>
    <property type="match status" value="1"/>
</dbReference>
<dbReference type="EC" id="3.6.5.-" evidence="8"/>
<dbReference type="InterPro" id="IPR031167">
    <property type="entry name" value="G_OBG"/>
</dbReference>
<dbReference type="CDD" id="cd01898">
    <property type="entry name" value="Obg"/>
    <property type="match status" value="1"/>
</dbReference>
<dbReference type="AlphaFoldDB" id="M5PS14"/>
<dbReference type="GO" id="GO:0003924">
    <property type="term" value="F:GTPase activity"/>
    <property type="evidence" value="ECO:0007669"/>
    <property type="project" value="UniProtKB-UniRule"/>
</dbReference>
<feature type="binding site" evidence="8">
    <location>
        <position position="176"/>
    </location>
    <ligand>
        <name>Mg(2+)</name>
        <dbReference type="ChEBI" id="CHEBI:18420"/>
    </ligand>
</feature>
<evidence type="ECO:0000259" key="10">
    <source>
        <dbReference type="PROSITE" id="PS51710"/>
    </source>
</evidence>
<dbReference type="GO" id="GO:0005737">
    <property type="term" value="C:cytoplasm"/>
    <property type="evidence" value="ECO:0007669"/>
    <property type="project" value="UniProtKB-SubCell"/>
</dbReference>
<dbReference type="PANTHER" id="PTHR11702">
    <property type="entry name" value="DEVELOPMENTALLY REGULATED GTP-BINDING PROTEIN-RELATED"/>
    <property type="match status" value="1"/>
</dbReference>
<dbReference type="PROSITE" id="PS51883">
    <property type="entry name" value="OBG"/>
    <property type="match status" value="1"/>
</dbReference>
<evidence type="ECO:0000256" key="5">
    <source>
        <dbReference type="ARBA" id="ARBA00022801"/>
    </source>
</evidence>
<evidence type="ECO:0000256" key="8">
    <source>
        <dbReference type="HAMAP-Rule" id="MF_01454"/>
    </source>
</evidence>
<dbReference type="GO" id="GO:0042254">
    <property type="term" value="P:ribosome biogenesis"/>
    <property type="evidence" value="ECO:0007669"/>
    <property type="project" value="UniProtKB-UniRule"/>
</dbReference>
<comment type="function">
    <text evidence="8">An essential GTPase which binds GTP, GDP and possibly (p)ppGpp with moderate affinity, with high nucleotide exchange rates and a fairly low GTP hydrolysis rate. Plays a role in control of the cell cycle, stress response, ribosome biogenesis and in those bacteria that undergo differentiation, in morphogenesis control.</text>
</comment>
<dbReference type="GO" id="GO:0000287">
    <property type="term" value="F:magnesium ion binding"/>
    <property type="evidence" value="ECO:0007669"/>
    <property type="project" value="InterPro"/>
</dbReference>
<evidence type="ECO:0000256" key="3">
    <source>
        <dbReference type="ARBA" id="ARBA00022723"/>
    </source>
</evidence>
<keyword evidence="5 8" id="KW-0378">Hydrolase</keyword>
<evidence type="ECO:0000256" key="2">
    <source>
        <dbReference type="ARBA" id="ARBA00022490"/>
    </source>
</evidence>
<feature type="domain" description="OBG-type G" evidence="10">
    <location>
        <begin position="163"/>
        <end position="335"/>
    </location>
</feature>
<comment type="cofactor">
    <cofactor evidence="8">
        <name>Mg(2+)</name>
        <dbReference type="ChEBI" id="CHEBI:18420"/>
    </cofactor>
</comment>
<evidence type="ECO:0000256" key="4">
    <source>
        <dbReference type="ARBA" id="ARBA00022741"/>
    </source>
</evidence>
<reference evidence="12 13" key="1">
    <citation type="journal article" date="2013" name="Genome Announc.">
        <title>Draft Genome Sequence for Desulfovibrio africanus Strain PCS.</title>
        <authorList>
            <person name="Brown S.D."/>
            <person name="Utturkar S.M."/>
            <person name="Arkin A.P."/>
            <person name="Deutschbauer A.M."/>
            <person name="Elias D.A."/>
            <person name="Hazen T.C."/>
            <person name="Chakraborty R."/>
        </authorList>
    </citation>
    <scope>NUCLEOTIDE SEQUENCE [LARGE SCALE GENOMIC DNA]</scope>
    <source>
        <strain evidence="12 13">PCS</strain>
    </source>
</reference>
<feature type="binding site" evidence="8">
    <location>
        <begin position="194"/>
        <end position="198"/>
    </location>
    <ligand>
        <name>GTP</name>
        <dbReference type="ChEBI" id="CHEBI:37565"/>
    </ligand>
</feature>
<comment type="similarity">
    <text evidence="1 8">Belongs to the TRAFAC class OBG-HflX-like GTPase superfamily. OBG GTPase family.</text>
</comment>
<dbReference type="Proteomes" id="UP000011922">
    <property type="component" value="Unassembled WGS sequence"/>
</dbReference>
<keyword evidence="7 8" id="KW-0342">GTP-binding</keyword>
<dbReference type="InterPro" id="IPR036726">
    <property type="entry name" value="GTP1_OBG_dom_sf"/>
</dbReference>
<feature type="domain" description="Obg" evidence="11">
    <location>
        <begin position="1"/>
        <end position="162"/>
    </location>
</feature>
<proteinExistence type="inferred from homology"/>
<feature type="binding site" evidence="8">
    <location>
        <begin position="216"/>
        <end position="219"/>
    </location>
    <ligand>
        <name>GTP</name>
        <dbReference type="ChEBI" id="CHEBI:37565"/>
    </ligand>
</feature>
<dbReference type="GO" id="GO:0005525">
    <property type="term" value="F:GTP binding"/>
    <property type="evidence" value="ECO:0007669"/>
    <property type="project" value="UniProtKB-UniRule"/>
</dbReference>
<dbReference type="InterPro" id="IPR006169">
    <property type="entry name" value="GTP1_OBG_dom"/>
</dbReference>
<dbReference type="OrthoDB" id="9807318at2"/>
<dbReference type="Gene3D" id="2.70.210.12">
    <property type="entry name" value="GTP1/OBG domain"/>
    <property type="match status" value="1"/>
</dbReference>
<evidence type="ECO:0000313" key="12">
    <source>
        <dbReference type="EMBL" id="EMG36860.1"/>
    </source>
</evidence>
<dbReference type="Gene3D" id="3.40.50.300">
    <property type="entry name" value="P-loop containing nucleotide triphosphate hydrolases"/>
    <property type="match status" value="1"/>
</dbReference>
<keyword evidence="3 8" id="KW-0479">Metal-binding</keyword>
<sequence>MRFIDEARISVKAGDGGRGCVSFRREKYVPRGGPDGGDGGSGGDVIFRAEPRLLTLYDFRLKRMYEAKRGQHGMGSQRYGKAADDLYVDVPVGTLLFELQKDGSERLLADLSEPGQEHVVAKGGRGGKGNLHFKSSTMRAPRFAQPGEEGEERTLRMELKILADVGLLGLPNAGKSTFIAAVSAARPKIAPYPFTTLSPNLGVIEDDKGRQLVIADIPGLIEGASEGQGLGHRFLKHVERTRFLVHILSVEEVHLEDENPLVGFELLDEELAAYDPELGRKPQVRVLNKIDLWSEEQLQALKQAVKARGEQVFLVSALRGDGLEELLDEIWRRAQAEWARAAERPAPLVQPAWRAAASGEESTGEGEREELPWVECPADSGEDGQDCCGDLPDEGGDEAEERADQEEDRGSDVS</sequence>
<dbReference type="EMBL" id="AOSV01000026">
    <property type="protein sequence ID" value="EMG36860.1"/>
    <property type="molecule type" value="Genomic_DNA"/>
</dbReference>
<comment type="subunit">
    <text evidence="8">Monomer.</text>
</comment>
<dbReference type="SUPFAM" id="SSF52540">
    <property type="entry name" value="P-loop containing nucleoside triphosphate hydrolases"/>
    <property type="match status" value="1"/>
</dbReference>
<dbReference type="InterPro" id="IPR006074">
    <property type="entry name" value="GTP1-OBG_CS"/>
</dbReference>
<dbReference type="PROSITE" id="PS00905">
    <property type="entry name" value="GTP1_OBG"/>
    <property type="match status" value="1"/>
</dbReference>
<dbReference type="SUPFAM" id="SSF82051">
    <property type="entry name" value="Obg GTP-binding protein N-terminal domain"/>
    <property type="match status" value="1"/>
</dbReference>
<feature type="compositionally biased region" description="Acidic residues" evidence="9">
    <location>
        <begin position="380"/>
        <end position="407"/>
    </location>
</feature>
<accession>M5PS14</accession>
<dbReference type="RefSeq" id="WP_005987482.1">
    <property type="nucleotide sequence ID" value="NZ_AOSV01000026.1"/>
</dbReference>
<dbReference type="NCBIfam" id="NF008955">
    <property type="entry name" value="PRK12297.1"/>
    <property type="match status" value="1"/>
</dbReference>
<dbReference type="PATRIC" id="fig|1262666.3.peg.2436"/>
<feature type="binding site" evidence="8">
    <location>
        <position position="196"/>
    </location>
    <ligand>
        <name>Mg(2+)</name>
        <dbReference type="ChEBI" id="CHEBI:18420"/>
    </ligand>
</feature>
<dbReference type="InterPro" id="IPR014100">
    <property type="entry name" value="GTP-bd_Obg/CgtA"/>
</dbReference>
<dbReference type="PIRSF" id="PIRSF002401">
    <property type="entry name" value="GTP_bd_Obg/CgtA"/>
    <property type="match status" value="1"/>
</dbReference>
<dbReference type="InterPro" id="IPR045086">
    <property type="entry name" value="OBG_GTPase"/>
</dbReference>
<evidence type="ECO:0000256" key="6">
    <source>
        <dbReference type="ARBA" id="ARBA00022842"/>
    </source>
</evidence>
<organism evidence="12 13">
    <name type="scientific">Desulfocurvibacter africanus PCS</name>
    <dbReference type="NCBI Taxonomy" id="1262666"/>
    <lineage>
        <taxon>Bacteria</taxon>
        <taxon>Pseudomonadati</taxon>
        <taxon>Thermodesulfobacteriota</taxon>
        <taxon>Desulfovibrionia</taxon>
        <taxon>Desulfovibrionales</taxon>
        <taxon>Desulfovibrionaceae</taxon>
        <taxon>Desulfocurvibacter</taxon>
    </lineage>
</organism>
<keyword evidence="6 8" id="KW-0460">Magnesium</keyword>
<keyword evidence="2 8" id="KW-0963">Cytoplasm</keyword>
<dbReference type="NCBIfam" id="TIGR02729">
    <property type="entry name" value="Obg_CgtA"/>
    <property type="match status" value="1"/>
</dbReference>
<dbReference type="NCBIfam" id="NF008956">
    <property type="entry name" value="PRK12299.1"/>
    <property type="match status" value="1"/>
</dbReference>
<comment type="caution">
    <text evidence="12">The sequence shown here is derived from an EMBL/GenBank/DDBJ whole genome shotgun (WGS) entry which is preliminary data.</text>
</comment>
<keyword evidence="4 8" id="KW-0547">Nucleotide-binding</keyword>